<dbReference type="STRING" id="51670.SAMN04488557_1771"/>
<protein>
    <submittedName>
        <fullName evidence="1">Uncharacterized protein</fullName>
    </submittedName>
</protein>
<keyword evidence="2" id="KW-1185">Reference proteome</keyword>
<sequence>MRSVEVIGEKGLESADLFIGAIGYERRARFALEKFSKKSETKIGAFIGLEFPFHQVLDYSENLELFRSMNASTIPGCEHGTTEELVKRFSATAGLDSHPLTLIVDISVMSRQMMANVICAIDRFSMDREIAIHAVYAPATFEKPPITPPMRFAGPVRAEFAGWSSRPDSPLCLIMGLGYEENLALGAISYLEPGRTVLFLPRGLDRRYIPLVREESKKISSHIPAINLEYNLTEWGSSLNLLRRVCEQLLVDGRVVIVPFGPKVFAWNAMLLSLIDGFREVSVWRFSAEDDAEPQNRHPAGEIIRVDLSVA</sequence>
<evidence type="ECO:0000313" key="2">
    <source>
        <dbReference type="Proteomes" id="UP000199423"/>
    </source>
</evidence>
<reference evidence="2" key="1">
    <citation type="submission" date="2016-10" db="EMBL/GenBank/DDBJ databases">
        <authorList>
            <person name="Varghese N."/>
            <person name="Submissions S."/>
        </authorList>
    </citation>
    <scope>NUCLEOTIDE SEQUENCE [LARGE SCALE GENOMIC DNA]</scope>
    <source>
        <strain evidence="2">DSM 1565</strain>
    </source>
</reference>
<gene>
    <name evidence="1" type="ORF">SAMN04488557_1771</name>
</gene>
<evidence type="ECO:0000313" key="1">
    <source>
        <dbReference type="EMBL" id="SFV32914.1"/>
    </source>
</evidence>
<dbReference type="Proteomes" id="UP000199423">
    <property type="component" value="Unassembled WGS sequence"/>
</dbReference>
<accession>A0A1I7NE19</accession>
<dbReference type="RefSeq" id="WP_092867147.1">
    <property type="nucleotide sequence ID" value="NZ_FPCH01000002.1"/>
</dbReference>
<organism evidence="1 2">
    <name type="scientific">Hyphomicrobium facile</name>
    <dbReference type="NCBI Taxonomy" id="51670"/>
    <lineage>
        <taxon>Bacteria</taxon>
        <taxon>Pseudomonadati</taxon>
        <taxon>Pseudomonadota</taxon>
        <taxon>Alphaproteobacteria</taxon>
        <taxon>Hyphomicrobiales</taxon>
        <taxon>Hyphomicrobiaceae</taxon>
        <taxon>Hyphomicrobium</taxon>
    </lineage>
</organism>
<name>A0A1I7NE19_9HYPH</name>
<dbReference type="AlphaFoldDB" id="A0A1I7NE19"/>
<dbReference type="EMBL" id="FPCH01000002">
    <property type="protein sequence ID" value="SFV32914.1"/>
    <property type="molecule type" value="Genomic_DNA"/>
</dbReference>
<proteinExistence type="predicted"/>
<dbReference type="OrthoDB" id="1433435at2"/>